<reference evidence="2" key="1">
    <citation type="submission" date="2019-03" db="EMBL/GenBank/DDBJ databases">
        <authorList>
            <person name="Mank J."/>
            <person name="Almeida P."/>
        </authorList>
    </citation>
    <scope>NUCLEOTIDE SEQUENCE</scope>
    <source>
        <strain evidence="2">78183</strain>
    </source>
</reference>
<evidence type="ECO:0000256" key="1">
    <source>
        <dbReference type="SAM" id="MobiDB-lite"/>
    </source>
</evidence>
<gene>
    <name evidence="2" type="ORF">SVIM_LOCUS147734</name>
</gene>
<name>A0A6N2LC00_SALVM</name>
<evidence type="ECO:0000313" key="2">
    <source>
        <dbReference type="EMBL" id="VFU32922.1"/>
    </source>
</evidence>
<dbReference type="AlphaFoldDB" id="A0A6N2LC00"/>
<accession>A0A6N2LC00</accession>
<dbReference type="EMBL" id="CAADRP010000868">
    <property type="protein sequence ID" value="VFU32922.1"/>
    <property type="molecule type" value="Genomic_DNA"/>
</dbReference>
<organism evidence="2">
    <name type="scientific">Salix viminalis</name>
    <name type="common">Common osier</name>
    <name type="synonym">Basket willow</name>
    <dbReference type="NCBI Taxonomy" id="40686"/>
    <lineage>
        <taxon>Eukaryota</taxon>
        <taxon>Viridiplantae</taxon>
        <taxon>Streptophyta</taxon>
        <taxon>Embryophyta</taxon>
        <taxon>Tracheophyta</taxon>
        <taxon>Spermatophyta</taxon>
        <taxon>Magnoliopsida</taxon>
        <taxon>eudicotyledons</taxon>
        <taxon>Gunneridae</taxon>
        <taxon>Pentapetalae</taxon>
        <taxon>rosids</taxon>
        <taxon>fabids</taxon>
        <taxon>Malpighiales</taxon>
        <taxon>Salicaceae</taxon>
        <taxon>Saliceae</taxon>
        <taxon>Salix</taxon>
    </lineage>
</organism>
<protein>
    <submittedName>
        <fullName evidence="2">Uncharacterized protein</fullName>
    </submittedName>
</protein>
<proteinExistence type="predicted"/>
<feature type="compositionally biased region" description="Basic and acidic residues" evidence="1">
    <location>
        <begin position="108"/>
        <end position="117"/>
    </location>
</feature>
<feature type="region of interest" description="Disordered" evidence="1">
    <location>
        <begin position="102"/>
        <end position="122"/>
    </location>
</feature>
<sequence>MSCVEGTRMLITGSTSTVPELSLLHRRKRNVTGRSIKCSGAGTNAAVQGRHTAGVFGRSKKSLMVVKDEAGKVGMENTVDMEMIDGALLVVEDIMEEEMVGGVVSRSGGEKRDREVKNTPSVGIEPTTTWLKAMRSTS</sequence>